<name>A0ABS4TBY0_9PSEU</name>
<dbReference type="EMBL" id="JAGINW010000001">
    <property type="protein sequence ID" value="MBP2321937.1"/>
    <property type="molecule type" value="Genomic_DNA"/>
</dbReference>
<organism evidence="1 2">
    <name type="scientific">Kibdelosporangium banguiense</name>
    <dbReference type="NCBI Taxonomy" id="1365924"/>
    <lineage>
        <taxon>Bacteria</taxon>
        <taxon>Bacillati</taxon>
        <taxon>Actinomycetota</taxon>
        <taxon>Actinomycetes</taxon>
        <taxon>Pseudonocardiales</taxon>
        <taxon>Pseudonocardiaceae</taxon>
        <taxon>Kibdelosporangium</taxon>
    </lineage>
</organism>
<sequence length="38" mass="3975">MAEHLAVVVDDACSDLGAADVDRQRGHTHALTLMSDPG</sequence>
<gene>
    <name evidence="1" type="ORF">JOF56_002322</name>
</gene>
<protein>
    <submittedName>
        <fullName evidence="1">Uncharacterized protein</fullName>
    </submittedName>
</protein>
<accession>A0ABS4TBY0</accession>
<dbReference type="Proteomes" id="UP001519332">
    <property type="component" value="Unassembled WGS sequence"/>
</dbReference>
<reference evidence="1 2" key="1">
    <citation type="submission" date="2021-03" db="EMBL/GenBank/DDBJ databases">
        <title>Sequencing the genomes of 1000 actinobacteria strains.</title>
        <authorList>
            <person name="Klenk H.-P."/>
        </authorList>
    </citation>
    <scope>NUCLEOTIDE SEQUENCE [LARGE SCALE GENOMIC DNA]</scope>
    <source>
        <strain evidence="1 2">DSM 46670</strain>
    </source>
</reference>
<comment type="caution">
    <text evidence="1">The sequence shown here is derived from an EMBL/GenBank/DDBJ whole genome shotgun (WGS) entry which is preliminary data.</text>
</comment>
<evidence type="ECO:0000313" key="1">
    <source>
        <dbReference type="EMBL" id="MBP2321937.1"/>
    </source>
</evidence>
<keyword evidence="2" id="KW-1185">Reference proteome</keyword>
<proteinExistence type="predicted"/>
<evidence type="ECO:0000313" key="2">
    <source>
        <dbReference type="Proteomes" id="UP001519332"/>
    </source>
</evidence>